<dbReference type="GO" id="GO:0012505">
    <property type="term" value="C:endomembrane system"/>
    <property type="evidence" value="ECO:0007669"/>
    <property type="project" value="UniProtKB-SubCell"/>
</dbReference>
<dbReference type="EMBL" id="RDQH01000331">
    <property type="protein sequence ID" value="RXH97741.1"/>
    <property type="molecule type" value="Genomic_DNA"/>
</dbReference>
<evidence type="ECO:0000256" key="7">
    <source>
        <dbReference type="ARBA" id="ARBA00022989"/>
    </source>
</evidence>
<evidence type="ECO:0000313" key="13">
    <source>
        <dbReference type="EMBL" id="RXH97741.1"/>
    </source>
</evidence>
<evidence type="ECO:0000256" key="9">
    <source>
        <dbReference type="ARBA" id="ARBA00023294"/>
    </source>
</evidence>
<comment type="similarity">
    <text evidence="2">Belongs to the amino acid/polyamine transporter 2 family. Amino acid/auxin permease (AAAP) (TC 2.A.18.1) subfamily.</text>
</comment>
<keyword evidence="9" id="KW-0927">Auxin signaling pathway</keyword>
<keyword evidence="5" id="KW-0769">Symport</keyword>
<proteinExistence type="inferred from homology"/>
<dbReference type="Pfam" id="PF01490">
    <property type="entry name" value="Aa_trans"/>
    <property type="match status" value="2"/>
</dbReference>
<feature type="transmembrane region" description="Helical" evidence="11">
    <location>
        <begin position="426"/>
        <end position="446"/>
    </location>
</feature>
<keyword evidence="14" id="KW-1185">Reference proteome</keyword>
<comment type="subcellular location">
    <subcellularLocation>
        <location evidence="1">Endomembrane system</location>
        <topology evidence="1">Multi-pass membrane protein</topology>
    </subcellularLocation>
</comment>
<dbReference type="Proteomes" id="UP000290289">
    <property type="component" value="Chromosome 5"/>
</dbReference>
<feature type="transmembrane region" description="Helical" evidence="11">
    <location>
        <begin position="380"/>
        <end position="405"/>
    </location>
</feature>
<evidence type="ECO:0000256" key="11">
    <source>
        <dbReference type="SAM" id="Phobius"/>
    </source>
</evidence>
<evidence type="ECO:0000256" key="6">
    <source>
        <dbReference type="ARBA" id="ARBA00022970"/>
    </source>
</evidence>
<reference evidence="13 14" key="1">
    <citation type="submission" date="2018-10" db="EMBL/GenBank/DDBJ databases">
        <title>A high-quality apple genome assembly.</title>
        <authorList>
            <person name="Hu J."/>
        </authorList>
    </citation>
    <scope>NUCLEOTIDE SEQUENCE [LARGE SCALE GENOMIC DNA]</scope>
    <source>
        <strain evidence="14">cv. HFTH1</strain>
        <tissue evidence="13">Young leaf</tissue>
    </source>
</reference>
<feature type="transmembrane region" description="Helical" evidence="11">
    <location>
        <begin position="82"/>
        <end position="109"/>
    </location>
</feature>
<keyword evidence="7 11" id="KW-1133">Transmembrane helix</keyword>
<dbReference type="GO" id="GO:0006865">
    <property type="term" value="P:amino acid transport"/>
    <property type="evidence" value="ECO:0007669"/>
    <property type="project" value="UniProtKB-KW"/>
</dbReference>
<protein>
    <recommendedName>
        <fullName evidence="12">Amino acid transporter transmembrane domain-containing protein</fullName>
    </recommendedName>
</protein>
<name>A0A498JX15_MALDO</name>
<feature type="transmembrane region" description="Helical" evidence="11">
    <location>
        <begin position="452"/>
        <end position="470"/>
    </location>
</feature>
<dbReference type="PANTHER" id="PTHR48017">
    <property type="entry name" value="OS05G0424000 PROTEIN-RELATED"/>
    <property type="match status" value="1"/>
</dbReference>
<accession>A0A498JX15</accession>
<feature type="transmembrane region" description="Helical" evidence="11">
    <location>
        <begin position="129"/>
        <end position="152"/>
    </location>
</feature>
<keyword evidence="3" id="KW-0813">Transport</keyword>
<keyword evidence="6" id="KW-0029">Amino-acid transport</keyword>
<evidence type="ECO:0000313" key="14">
    <source>
        <dbReference type="Proteomes" id="UP000290289"/>
    </source>
</evidence>
<dbReference type="STRING" id="3750.A0A498JX15"/>
<sequence length="519" mass="56943">MAADPIGEVIVEITTYTTRSSASAQVFPDTTSPSNLDITSTNWEGSELNPQDAWLPVTESRNGNTYYATFHLLCSGIGTQALLLPLAFATLGWAWGIICFLLAFVWQIYTKWLLVHLHESENGFRNSRYLHLAVTAFGKKLGMILAMFPVIYQSNGACAQLIIVGGGTLKLFFKTVCEDGATCHPLTGTECFLLFTCVAVVLAQCPNLNSVARLSLIGAIASVVYCTTVWTLSVGKGRDHDHTSYDPPAMESTMDIFGGKLNAVGIIFLTFRGHNVILEIQCSMDDPQHRLATDALPSSWVICAMYLSIYVKGTLPSNPKYPIHKRMWRGVTVACALIAMCFLPLAIGGFWAFGNKVPTSYRGVLILVSQFHGHKNTSKFVLGSFCMLVVIHSLSTFQIFGMVAFDNLESKYTIRKNKPCPRWLRVALRIFFGGVEFFIAVALPFLGSLAPLIGGLTLPLAYAYPCFMWISIKKPKQKGAVWWINMGLGCLGLALSVILVVAAAWNLADKGLNANFFKP</sequence>
<evidence type="ECO:0000256" key="10">
    <source>
        <dbReference type="ARBA" id="ARBA00045588"/>
    </source>
</evidence>
<keyword evidence="8 11" id="KW-0472">Membrane</keyword>
<comment type="function">
    <text evidence="10">Carrier protein involved in proton-driven auxin influx. Mediates the formation of auxin gradient from developing leaves (site of auxin biosynthesis) to tips by contributing to the loading of auxin in vascular tissues and facilitating acropetal (base to tip) auxin transport within inner tissues of the root apex, and basipetal (tip to base) auxin transport within outer tissues of the root apex. May be involved in lateral roots and nodules formation.</text>
</comment>
<evidence type="ECO:0000259" key="12">
    <source>
        <dbReference type="Pfam" id="PF01490"/>
    </source>
</evidence>
<evidence type="ECO:0000256" key="1">
    <source>
        <dbReference type="ARBA" id="ARBA00004127"/>
    </source>
</evidence>
<evidence type="ECO:0000256" key="4">
    <source>
        <dbReference type="ARBA" id="ARBA00022692"/>
    </source>
</evidence>
<dbReference type="GO" id="GO:0009734">
    <property type="term" value="P:auxin-activated signaling pathway"/>
    <property type="evidence" value="ECO:0007669"/>
    <property type="project" value="UniProtKB-KW"/>
</dbReference>
<feature type="transmembrane region" description="Helical" evidence="11">
    <location>
        <begin position="330"/>
        <end position="353"/>
    </location>
</feature>
<dbReference type="InterPro" id="IPR013057">
    <property type="entry name" value="AA_transpt_TM"/>
</dbReference>
<evidence type="ECO:0000256" key="2">
    <source>
        <dbReference type="ARBA" id="ARBA00005590"/>
    </source>
</evidence>
<organism evidence="13 14">
    <name type="scientific">Malus domestica</name>
    <name type="common">Apple</name>
    <name type="synonym">Pyrus malus</name>
    <dbReference type="NCBI Taxonomy" id="3750"/>
    <lineage>
        <taxon>Eukaryota</taxon>
        <taxon>Viridiplantae</taxon>
        <taxon>Streptophyta</taxon>
        <taxon>Embryophyta</taxon>
        <taxon>Tracheophyta</taxon>
        <taxon>Spermatophyta</taxon>
        <taxon>Magnoliopsida</taxon>
        <taxon>eudicotyledons</taxon>
        <taxon>Gunneridae</taxon>
        <taxon>Pentapetalae</taxon>
        <taxon>rosids</taxon>
        <taxon>fabids</taxon>
        <taxon>Rosales</taxon>
        <taxon>Rosaceae</taxon>
        <taxon>Amygdaloideae</taxon>
        <taxon>Maleae</taxon>
        <taxon>Malus</taxon>
    </lineage>
</organism>
<keyword evidence="4 11" id="KW-0812">Transmembrane</keyword>
<feature type="transmembrane region" description="Helical" evidence="11">
    <location>
        <begin position="482"/>
        <end position="505"/>
    </location>
</feature>
<dbReference type="GO" id="GO:0015293">
    <property type="term" value="F:symporter activity"/>
    <property type="evidence" value="ECO:0007669"/>
    <property type="project" value="UniProtKB-KW"/>
</dbReference>
<feature type="domain" description="Amino acid transporter transmembrane" evidence="12">
    <location>
        <begin position="62"/>
        <end position="305"/>
    </location>
</feature>
<evidence type="ECO:0000256" key="3">
    <source>
        <dbReference type="ARBA" id="ARBA00022448"/>
    </source>
</evidence>
<evidence type="ECO:0000256" key="5">
    <source>
        <dbReference type="ARBA" id="ARBA00022847"/>
    </source>
</evidence>
<comment type="caution">
    <text evidence="13">The sequence shown here is derived from an EMBL/GenBank/DDBJ whole genome shotgun (WGS) entry which is preliminary data.</text>
</comment>
<feature type="domain" description="Amino acid transporter transmembrane" evidence="12">
    <location>
        <begin position="320"/>
        <end position="502"/>
    </location>
</feature>
<evidence type="ECO:0000256" key="8">
    <source>
        <dbReference type="ARBA" id="ARBA00023136"/>
    </source>
</evidence>
<dbReference type="AlphaFoldDB" id="A0A498JX15"/>
<gene>
    <name evidence="13" type="ORF">DVH24_010066</name>
</gene>